<dbReference type="AlphaFoldDB" id="A0A261XVH6"/>
<keyword evidence="10" id="KW-1185">Reference proteome</keyword>
<dbReference type="Proteomes" id="UP000242875">
    <property type="component" value="Unassembled WGS sequence"/>
</dbReference>
<feature type="domain" description="Protein kinase" evidence="8">
    <location>
        <begin position="59"/>
        <end position="285"/>
    </location>
</feature>
<evidence type="ECO:0000256" key="2">
    <source>
        <dbReference type="ARBA" id="ARBA00022679"/>
    </source>
</evidence>
<reference evidence="9 10" key="1">
    <citation type="journal article" date="2017" name="Mycologia">
        <title>Bifiguratus adelaidae, gen. et sp. nov., a new member of Mucoromycotina in endophytic and soil-dwelling habitats.</title>
        <authorList>
            <person name="Torres-Cruz T.J."/>
            <person name="Billingsley Tobias T.L."/>
            <person name="Almatruk M."/>
            <person name="Hesse C."/>
            <person name="Kuske C.R."/>
            <person name="Desiro A."/>
            <person name="Benucci G.M."/>
            <person name="Bonito G."/>
            <person name="Stajich J.E."/>
            <person name="Dunlap C."/>
            <person name="Arnold A.E."/>
            <person name="Porras-Alfaro A."/>
        </authorList>
    </citation>
    <scope>NUCLEOTIDE SEQUENCE [LARGE SCALE GENOMIC DNA]</scope>
    <source>
        <strain evidence="9 10">AZ0501</strain>
    </source>
</reference>
<dbReference type="InterPro" id="IPR008271">
    <property type="entry name" value="Ser/Thr_kinase_AS"/>
</dbReference>
<dbReference type="InterPro" id="IPR000719">
    <property type="entry name" value="Prot_kinase_dom"/>
</dbReference>
<comment type="caution">
    <text evidence="9">The sequence shown here is derived from an EMBL/GenBank/DDBJ whole genome shotgun (WGS) entry which is preliminary data.</text>
</comment>
<dbReference type="Gene3D" id="1.10.510.10">
    <property type="entry name" value="Transferase(Phosphotransferase) domain 1"/>
    <property type="match status" value="1"/>
</dbReference>
<dbReference type="PROSITE" id="PS50011">
    <property type="entry name" value="PROTEIN_KINASE_DOM"/>
    <property type="match status" value="1"/>
</dbReference>
<evidence type="ECO:0000256" key="6">
    <source>
        <dbReference type="PROSITE-ProRule" id="PRU10141"/>
    </source>
</evidence>
<evidence type="ECO:0000313" key="9">
    <source>
        <dbReference type="EMBL" id="OZJ02338.1"/>
    </source>
</evidence>
<dbReference type="SUPFAM" id="SSF56112">
    <property type="entry name" value="Protein kinase-like (PK-like)"/>
    <property type="match status" value="1"/>
</dbReference>
<dbReference type="EMBL" id="MVBO01000162">
    <property type="protein sequence ID" value="OZJ02338.1"/>
    <property type="molecule type" value="Genomic_DNA"/>
</dbReference>
<proteinExistence type="inferred from homology"/>
<keyword evidence="1 7" id="KW-0723">Serine/threonine-protein kinase</keyword>
<evidence type="ECO:0000256" key="1">
    <source>
        <dbReference type="ARBA" id="ARBA00022527"/>
    </source>
</evidence>
<dbReference type="GO" id="GO:0004674">
    <property type="term" value="F:protein serine/threonine kinase activity"/>
    <property type="evidence" value="ECO:0007669"/>
    <property type="project" value="UniProtKB-KW"/>
</dbReference>
<dbReference type="InterPro" id="IPR051681">
    <property type="entry name" value="Ser/Thr_Kinases-Pseudokinases"/>
</dbReference>
<dbReference type="InterPro" id="IPR017441">
    <property type="entry name" value="Protein_kinase_ATP_BS"/>
</dbReference>
<dbReference type="PROSITE" id="PS00108">
    <property type="entry name" value="PROTEIN_KINASE_ST"/>
    <property type="match status" value="1"/>
</dbReference>
<feature type="binding site" evidence="6">
    <location>
        <position position="85"/>
    </location>
    <ligand>
        <name>ATP</name>
        <dbReference type="ChEBI" id="CHEBI:30616"/>
    </ligand>
</feature>
<sequence>MGHNVPHHFEPKRFMKPDQCRSPTAAAQYDYPGHQFKRDSGSYSLFSNESDIEIELDELAFHERIGSGSFGEVWQGYWHGNCAIKILKLADPTEEQINTWRNEVEILRHTRHERILLFMGVCAQPPKLALAEGMEYLHARGLLHNDLKSHNILLNKDFDAKIADFGLSMLKRDNRLAKGVQGSAHWLAPEIVRMADRDTPYSEKSDVWAFGMILYELIASRLPYSDLVGEQILWQIGSQKLPSMDEVREDTPADLKQLMANCWELRPQDRKSFDVILQNLVHMQTKLNFSMRRTQSLQNVRDRSWSLGSNSPGNASVHSPIPSVHHIRMSLVMHTS</sequence>
<gene>
    <name evidence="9" type="ORF">BZG36_04593</name>
</gene>
<organism evidence="9 10">
    <name type="scientific">Bifiguratus adelaidae</name>
    <dbReference type="NCBI Taxonomy" id="1938954"/>
    <lineage>
        <taxon>Eukaryota</taxon>
        <taxon>Fungi</taxon>
        <taxon>Fungi incertae sedis</taxon>
        <taxon>Mucoromycota</taxon>
        <taxon>Mucoromycotina</taxon>
        <taxon>Endogonomycetes</taxon>
        <taxon>Endogonales</taxon>
        <taxon>Endogonales incertae sedis</taxon>
        <taxon>Bifiguratus</taxon>
    </lineage>
</organism>
<dbReference type="GO" id="GO:0005524">
    <property type="term" value="F:ATP binding"/>
    <property type="evidence" value="ECO:0007669"/>
    <property type="project" value="UniProtKB-UniRule"/>
</dbReference>
<evidence type="ECO:0000256" key="4">
    <source>
        <dbReference type="ARBA" id="ARBA00022777"/>
    </source>
</evidence>
<dbReference type="InterPro" id="IPR001245">
    <property type="entry name" value="Ser-Thr/Tyr_kinase_cat_dom"/>
</dbReference>
<dbReference type="Pfam" id="PF07714">
    <property type="entry name" value="PK_Tyr_Ser-Thr"/>
    <property type="match status" value="2"/>
</dbReference>
<keyword evidence="5 6" id="KW-0067">ATP-binding</keyword>
<evidence type="ECO:0000259" key="8">
    <source>
        <dbReference type="PROSITE" id="PS50011"/>
    </source>
</evidence>
<comment type="similarity">
    <text evidence="7">Belongs to the protein kinase superfamily.</text>
</comment>
<dbReference type="PROSITE" id="PS00107">
    <property type="entry name" value="PROTEIN_KINASE_ATP"/>
    <property type="match status" value="1"/>
</dbReference>
<keyword evidence="3 6" id="KW-0547">Nucleotide-binding</keyword>
<name>A0A261XVH6_9FUNG</name>
<dbReference type="SMART" id="SM00220">
    <property type="entry name" value="S_TKc"/>
    <property type="match status" value="1"/>
</dbReference>
<dbReference type="InterPro" id="IPR011009">
    <property type="entry name" value="Kinase-like_dom_sf"/>
</dbReference>
<dbReference type="PANTHER" id="PTHR44329">
    <property type="entry name" value="SERINE/THREONINE-PROTEIN KINASE TNNI3K-RELATED"/>
    <property type="match status" value="1"/>
</dbReference>
<dbReference type="Gene3D" id="3.30.200.20">
    <property type="entry name" value="Phosphorylase Kinase, domain 1"/>
    <property type="match status" value="1"/>
</dbReference>
<keyword evidence="4" id="KW-0418">Kinase</keyword>
<accession>A0A261XVH6</accession>
<evidence type="ECO:0000256" key="3">
    <source>
        <dbReference type="ARBA" id="ARBA00022741"/>
    </source>
</evidence>
<dbReference type="OrthoDB" id="10261027at2759"/>
<dbReference type="PRINTS" id="PR00109">
    <property type="entry name" value="TYRKINASE"/>
</dbReference>
<keyword evidence="2" id="KW-0808">Transferase</keyword>
<dbReference type="PANTHER" id="PTHR44329:SF288">
    <property type="entry name" value="MITOGEN-ACTIVATED PROTEIN KINASE KINASE KINASE 20"/>
    <property type="match status" value="1"/>
</dbReference>
<protein>
    <recommendedName>
        <fullName evidence="8">Protein kinase domain-containing protein</fullName>
    </recommendedName>
</protein>
<evidence type="ECO:0000256" key="7">
    <source>
        <dbReference type="RuleBase" id="RU000304"/>
    </source>
</evidence>
<evidence type="ECO:0000256" key="5">
    <source>
        <dbReference type="ARBA" id="ARBA00022840"/>
    </source>
</evidence>
<evidence type="ECO:0000313" key="10">
    <source>
        <dbReference type="Proteomes" id="UP000242875"/>
    </source>
</evidence>